<name>A0A1L5P334_RHIET</name>
<gene>
    <name evidence="1" type="ORF">AM571_CH01714</name>
</gene>
<sequence length="65" mass="7273">MYGEQATEVQEIELRSAGYELRNRGPEHRGVPDLAFCRNRVPPFASLENGATYSKAPSSDISHEH</sequence>
<evidence type="ECO:0000313" key="2">
    <source>
        <dbReference type="Proteomes" id="UP000185109"/>
    </source>
</evidence>
<dbReference type="EMBL" id="CP017241">
    <property type="protein sequence ID" value="APO74538.1"/>
    <property type="molecule type" value="Genomic_DNA"/>
</dbReference>
<organism evidence="1 2">
    <name type="scientific">Rhizobium etli 8C-3</name>
    <dbReference type="NCBI Taxonomy" id="538025"/>
    <lineage>
        <taxon>Bacteria</taxon>
        <taxon>Pseudomonadati</taxon>
        <taxon>Pseudomonadota</taxon>
        <taxon>Alphaproteobacteria</taxon>
        <taxon>Hyphomicrobiales</taxon>
        <taxon>Rhizobiaceae</taxon>
        <taxon>Rhizobium/Agrobacterium group</taxon>
        <taxon>Rhizobium</taxon>
    </lineage>
</organism>
<accession>A0A1L5P334</accession>
<proteinExistence type="predicted"/>
<dbReference type="Proteomes" id="UP000185109">
    <property type="component" value="Chromosome"/>
</dbReference>
<dbReference type="AlphaFoldDB" id="A0A1L5P334"/>
<protein>
    <submittedName>
        <fullName evidence="1">Uncharacterized protein</fullName>
    </submittedName>
</protein>
<evidence type="ECO:0000313" key="1">
    <source>
        <dbReference type="EMBL" id="APO74538.1"/>
    </source>
</evidence>
<reference evidence="1 2" key="1">
    <citation type="submission" date="2016-09" db="EMBL/GenBank/DDBJ databases">
        <title>The complete genome sequences of Rhizobium gallicum, symbiovars gallicum and phaseoli, symbionts associated to common bean (Phaseolus vulgaris).</title>
        <authorList>
            <person name="Bustos P."/>
            <person name="Santamaria R.I."/>
            <person name="Perez-Carrascal O.M."/>
            <person name="Juarez S."/>
            <person name="Lozano L."/>
            <person name="Martinez-Flores I."/>
            <person name="Martinez-Romero E."/>
            <person name="Cevallos M."/>
            <person name="Romero D."/>
            <person name="Davila G."/>
            <person name="Gonzalez V."/>
        </authorList>
    </citation>
    <scope>NUCLEOTIDE SEQUENCE [LARGE SCALE GENOMIC DNA]</scope>
    <source>
        <strain evidence="1 2">8C-3</strain>
    </source>
</reference>